<evidence type="ECO:0000256" key="2">
    <source>
        <dbReference type="SAM" id="SignalP"/>
    </source>
</evidence>
<name>A0ABS1QAK3_9FLAO</name>
<gene>
    <name evidence="5" type="ORF">JET18_02300</name>
</gene>
<dbReference type="EMBL" id="JAELVM010000001">
    <property type="protein sequence ID" value="MBL1219648.1"/>
    <property type="molecule type" value="Genomic_DNA"/>
</dbReference>
<dbReference type="RefSeq" id="WP_202089005.1">
    <property type="nucleotide sequence ID" value="NZ_JAELVM010000001.1"/>
</dbReference>
<dbReference type="InterPro" id="IPR026444">
    <property type="entry name" value="Secre_tail"/>
</dbReference>
<comment type="caution">
    <text evidence="5">The sequence shown here is derived from an EMBL/GenBank/DDBJ whole genome shotgun (WGS) entry which is preliminary data.</text>
</comment>
<dbReference type="InterPro" id="IPR011628">
    <property type="entry name" value="Cleaved_adhesin"/>
</dbReference>
<dbReference type="Pfam" id="PF11551">
    <property type="entry name" value="Omp28"/>
    <property type="match status" value="1"/>
</dbReference>
<feature type="domain" description="Cleaved adhesin" evidence="3">
    <location>
        <begin position="32"/>
        <end position="179"/>
    </location>
</feature>
<feature type="signal peptide" evidence="2">
    <location>
        <begin position="1"/>
        <end position="18"/>
    </location>
</feature>
<proteinExistence type="predicted"/>
<dbReference type="NCBIfam" id="TIGR04183">
    <property type="entry name" value="Por_Secre_tail"/>
    <property type="match status" value="1"/>
</dbReference>
<protein>
    <submittedName>
        <fullName evidence="5">Omp28-related outer membrane protein</fullName>
    </submittedName>
</protein>
<feature type="domain" description="Secretion system C-terminal sorting" evidence="4">
    <location>
        <begin position="553"/>
        <end position="622"/>
    </location>
</feature>
<dbReference type="InterPro" id="IPR021615">
    <property type="entry name" value="Omp28"/>
</dbReference>
<dbReference type="NCBIfam" id="NF038128">
    <property type="entry name" value="choice_anch_J"/>
    <property type="match status" value="1"/>
</dbReference>
<evidence type="ECO:0000313" key="5">
    <source>
        <dbReference type="EMBL" id="MBL1219648.1"/>
    </source>
</evidence>
<evidence type="ECO:0000259" key="4">
    <source>
        <dbReference type="Pfam" id="PF18962"/>
    </source>
</evidence>
<dbReference type="Gene3D" id="2.60.40.10">
    <property type="entry name" value="Immunoglobulins"/>
    <property type="match status" value="1"/>
</dbReference>
<dbReference type="Pfam" id="PF18962">
    <property type="entry name" value="Por_Secre_tail"/>
    <property type="match status" value="1"/>
</dbReference>
<feature type="chain" id="PRO_5047171536" evidence="2">
    <location>
        <begin position="19"/>
        <end position="623"/>
    </location>
</feature>
<dbReference type="Gene3D" id="2.60.120.200">
    <property type="match status" value="1"/>
</dbReference>
<sequence>MKKILFFMGILVSGIHFSQTYYSQDFNTAGLNSWVGTDLDGDGKQWANSNVSSINTALGAGSLVSRSWTSASGGITPNNLITSPLINLGLVTANNAYLQYDLVTEPGYPAEKYSIYVTTSNVSGTIITSTPVYTETVATGGFQNRSVNLTAFIGQQVYISFRHYECTDQNYLIVDNIQVKTLADKDIVLKNVSLTEYGLISTDYQLKATVKNGGSETVNNITLNWNDGTTDHISTIPLSSPLNTGQEITVTHPVAINYSSVTEKNMAVTVTQVNGATDTTPADNSKNTMFRTVSQNSPKKVLVEEGTGTWCGWCPRGAVAMKYMDTNYPNDFIGIGVHNNDPMAVSEYNTGANFNGYPSMNVDRAALNKSVTNNEMTTQVSTRKLLITPAQLDASATLAGNALTFNASATFRTVMNNVNLRFAVVLVEDEVKGTTTNYNQKNYYAGGSNGAMGGYEALPDPVPAAQMTYDHVGRMLLGGYTGQAGSVPTSITDGQVASYTFTANIPTTYNLSKVKAVLLLLNATTGEVINTRSFLLSTLGTSTSETNDNYLTVYPNPTSEFFKVQANKNVDIKLYDASGKLVLEKSNVYPDSRISVENLAKGVYIISLKEKDSEIKTQKIIIK</sequence>
<reference evidence="5 6" key="1">
    <citation type="submission" date="2020-12" db="EMBL/GenBank/DDBJ databases">
        <title>Chryseobacterium endoalhailicus sp. nov., isolated from seed of leguminous plant.</title>
        <authorList>
            <person name="Zhang X."/>
        </authorList>
    </citation>
    <scope>NUCLEOTIDE SEQUENCE [LARGE SCALE GENOMIC DNA]</scope>
    <source>
        <strain evidence="5 6">L7</strain>
    </source>
</reference>
<dbReference type="Proteomes" id="UP000661696">
    <property type="component" value="Unassembled WGS sequence"/>
</dbReference>
<evidence type="ECO:0000259" key="3">
    <source>
        <dbReference type="Pfam" id="PF07675"/>
    </source>
</evidence>
<dbReference type="Pfam" id="PF07675">
    <property type="entry name" value="Cleaved_Adhesin"/>
    <property type="match status" value="1"/>
</dbReference>
<evidence type="ECO:0000313" key="6">
    <source>
        <dbReference type="Proteomes" id="UP000661696"/>
    </source>
</evidence>
<evidence type="ECO:0000256" key="1">
    <source>
        <dbReference type="ARBA" id="ARBA00022729"/>
    </source>
</evidence>
<keyword evidence="6" id="KW-1185">Reference proteome</keyword>
<organism evidence="5 6">
    <name type="scientific">Chryseobacterium endalhagicum</name>
    <dbReference type="NCBI Taxonomy" id="2797638"/>
    <lineage>
        <taxon>Bacteria</taxon>
        <taxon>Pseudomonadati</taxon>
        <taxon>Bacteroidota</taxon>
        <taxon>Flavobacteriia</taxon>
        <taxon>Flavobacteriales</taxon>
        <taxon>Weeksellaceae</taxon>
        <taxon>Chryseobacterium group</taxon>
        <taxon>Chryseobacterium</taxon>
    </lineage>
</organism>
<keyword evidence="1 2" id="KW-0732">Signal</keyword>
<accession>A0ABS1QAK3</accession>
<dbReference type="InterPro" id="IPR013783">
    <property type="entry name" value="Ig-like_fold"/>
</dbReference>